<proteinExistence type="predicted"/>
<reference evidence="2 3" key="1">
    <citation type="submission" date="2020-02" db="EMBL/GenBank/DDBJ databases">
        <authorList>
            <consortium name="PulseNet: The National Subtyping Network for Foodborne Disease Surveillance"/>
            <person name="Tarr C.L."/>
            <person name="Trees E."/>
            <person name="Katz L.S."/>
            <person name="Carleton-Romer H.A."/>
            <person name="Stroika S."/>
            <person name="Kucerova Z."/>
            <person name="Roache K.F."/>
            <person name="Sabol A.L."/>
            <person name="Besser J."/>
            <person name="Gerner-Smidt P."/>
        </authorList>
    </citation>
    <scope>NUCLEOTIDE SEQUENCE [LARGE SCALE GENOMIC DNA]</scope>
    <source>
        <strain evidence="2 3">PNUSAE002719</strain>
    </source>
</reference>
<protein>
    <recommendedName>
        <fullName evidence="4">HEAT repeat domain-containing protein</fullName>
    </recommendedName>
</protein>
<evidence type="ECO:0000313" key="2">
    <source>
        <dbReference type="EMBL" id="EFM8156913.1"/>
    </source>
</evidence>
<name>A0A793Y2I0_ECOLX</name>
<sequence length="165" mass="19305">MTIKDVYSKEWASVKEAENKFLSSKHYFRKSNDFFEQILLAINNLSEQGTALRFIRDDDFDDSELEVLIPVIIDIAVDGNVDNLPFAKEILIKNANNNVVRKKLTSIFDGLLNSQDEYIYRRVAELLVFLNYNDLRNRLMDKCKNSENEDIVEIYTDFISQYNIC</sequence>
<dbReference type="Proteomes" id="UP000711811">
    <property type="component" value="Unassembled WGS sequence"/>
</dbReference>
<comment type="caution">
    <text evidence="2">The sequence shown here is derived from an EMBL/GenBank/DDBJ whole genome shotgun (WGS) entry which is preliminary data.</text>
</comment>
<dbReference type="RefSeq" id="WP_001764509.1">
    <property type="nucleotide sequence ID" value="NZ_BFHM01000062.1"/>
</dbReference>
<gene>
    <name evidence="1" type="ORF">A2J79_005293</name>
    <name evidence="2" type="ORF">A5U30_004647</name>
</gene>
<reference evidence="1" key="2">
    <citation type="submission" date="2020-02" db="EMBL/GenBank/DDBJ databases">
        <authorList>
            <person name="Ashton P.M."/>
            <person name="Dallman T."/>
            <person name="Nair S."/>
            <person name="De Pinna E."/>
            <person name="Peters T."/>
            <person name="Grant K."/>
        </authorList>
    </citation>
    <scope>NUCLEOTIDE SEQUENCE</scope>
    <source>
        <strain evidence="1">93335</strain>
    </source>
</reference>
<organism evidence="2 3">
    <name type="scientific">Escherichia coli</name>
    <dbReference type="NCBI Taxonomy" id="562"/>
    <lineage>
        <taxon>Bacteria</taxon>
        <taxon>Pseudomonadati</taxon>
        <taxon>Pseudomonadota</taxon>
        <taxon>Gammaproteobacteria</taxon>
        <taxon>Enterobacterales</taxon>
        <taxon>Enterobacteriaceae</taxon>
        <taxon>Escherichia</taxon>
    </lineage>
</organism>
<evidence type="ECO:0000313" key="1">
    <source>
        <dbReference type="EMBL" id="EFJ6484813.1"/>
    </source>
</evidence>
<dbReference type="AlphaFoldDB" id="A0A793Y2I0"/>
<evidence type="ECO:0008006" key="4">
    <source>
        <dbReference type="Google" id="ProtNLM"/>
    </source>
</evidence>
<dbReference type="EMBL" id="AATLZG010000043">
    <property type="protein sequence ID" value="EFM8156913.1"/>
    <property type="molecule type" value="Genomic_DNA"/>
</dbReference>
<dbReference type="Proteomes" id="UP000555763">
    <property type="component" value="Unassembled WGS sequence"/>
</dbReference>
<evidence type="ECO:0000313" key="3">
    <source>
        <dbReference type="Proteomes" id="UP000555763"/>
    </source>
</evidence>
<dbReference type="EMBL" id="AATCLQ010000126">
    <property type="protein sequence ID" value="EFJ6484813.1"/>
    <property type="molecule type" value="Genomic_DNA"/>
</dbReference>
<accession>A0A793Y2I0</accession>